<dbReference type="AlphaFoldDB" id="G7ZIB3"/>
<keyword evidence="1" id="KW-0614">Plasmid</keyword>
<evidence type="ECO:0000313" key="1">
    <source>
        <dbReference type="EMBL" id="CBS91274.1"/>
    </source>
</evidence>
<dbReference type="HOGENOM" id="CLU_1381645_0_0_5"/>
<protein>
    <submittedName>
        <fullName evidence="1">Uncharacterized protein</fullName>
    </submittedName>
</protein>
<name>G7ZIB3_AZOL4</name>
<keyword evidence="2" id="KW-1185">Reference proteome</keyword>
<gene>
    <name evidence="1" type="ordered locus">AZOLI_p50278</name>
</gene>
<organism evidence="1 2">
    <name type="scientific">Azospirillum lipoferum (strain 4B)</name>
    <dbReference type="NCBI Taxonomy" id="862719"/>
    <lineage>
        <taxon>Bacteria</taxon>
        <taxon>Pseudomonadati</taxon>
        <taxon>Pseudomonadota</taxon>
        <taxon>Alphaproteobacteria</taxon>
        <taxon>Rhodospirillales</taxon>
        <taxon>Azospirillaceae</taxon>
        <taxon>Azospirillum</taxon>
    </lineage>
</organism>
<dbReference type="EMBL" id="FQ311873">
    <property type="protein sequence ID" value="CBS91274.1"/>
    <property type="molecule type" value="Genomic_DNA"/>
</dbReference>
<proteinExistence type="predicted"/>
<dbReference type="Proteomes" id="UP000005667">
    <property type="component" value="Plasmid AZO_p5"/>
</dbReference>
<dbReference type="KEGG" id="ali:AZOLI_p50278"/>
<accession>G7ZIB3</accession>
<evidence type="ECO:0000313" key="2">
    <source>
        <dbReference type="Proteomes" id="UP000005667"/>
    </source>
</evidence>
<geneLocation type="plasmid" evidence="1 2">
    <name>AZO_p5</name>
</geneLocation>
<reference evidence="2" key="1">
    <citation type="journal article" date="2011" name="PLoS Genet.">
        <title>Azospirillum genomes reveal transition of bacteria from aquatic to terrestrial environments.</title>
        <authorList>
            <person name="Wisniewski-Dye F."/>
            <person name="Borziak K."/>
            <person name="Khalsa-Moyers G."/>
            <person name="Alexandre G."/>
            <person name="Sukharnikov L.O."/>
            <person name="Wuichet K."/>
            <person name="Hurst G.B."/>
            <person name="McDonald W.H."/>
            <person name="Robertson J.S."/>
            <person name="Barbe V."/>
            <person name="Calteau A."/>
            <person name="Rouy Z."/>
            <person name="Mangenot S."/>
            <person name="Prigent-Combaret C."/>
            <person name="Normand P."/>
            <person name="Boyer M."/>
            <person name="Siguier P."/>
            <person name="Dessaux Y."/>
            <person name="Elmerich C."/>
            <person name="Condemine G."/>
            <person name="Krishnen G."/>
            <person name="Kennedy I."/>
            <person name="Paterson A.H."/>
            <person name="Gonzalez V."/>
            <person name="Mavingui P."/>
            <person name="Zhulin I.B."/>
        </authorList>
    </citation>
    <scope>NUCLEOTIDE SEQUENCE [LARGE SCALE GENOMIC DNA]</scope>
    <source>
        <strain evidence="2">4B</strain>
    </source>
</reference>
<sequence length="197" mass="21373">MAISKTAMASTIIPTPSSMAEVSAWLSSATIPSTTVRADRPMNSRENRLSVAAASRYIPRAAVWNIVLPLPDANWSLAMTTRGTPGPPGRRRRIRRFYRGTSSGCRRIADLRVAEAGTCPRLERFDLPTIVPAIRVSERIGSPREVLSFVVETSMIRTAIAAVCAGLYLRFGRAGGLRRCRGGGTPRPRRPLGILGS</sequence>